<comment type="caution">
    <text evidence="1">The sequence shown here is derived from an EMBL/GenBank/DDBJ whole genome shotgun (WGS) entry which is preliminary data.</text>
</comment>
<keyword evidence="2" id="KW-1185">Reference proteome</keyword>
<reference evidence="1" key="1">
    <citation type="submission" date="2020-07" db="EMBL/GenBank/DDBJ databases">
        <title>Multicomponent nature underlies the extraordinary mechanical properties of spider dragline silk.</title>
        <authorList>
            <person name="Kono N."/>
            <person name="Nakamura H."/>
            <person name="Mori M."/>
            <person name="Yoshida Y."/>
            <person name="Ohtoshi R."/>
            <person name="Malay A.D."/>
            <person name="Moran D.A.P."/>
            <person name="Tomita M."/>
            <person name="Numata K."/>
            <person name="Arakawa K."/>
        </authorList>
    </citation>
    <scope>NUCLEOTIDE SEQUENCE</scope>
</reference>
<protein>
    <submittedName>
        <fullName evidence="1">Uncharacterized protein</fullName>
    </submittedName>
</protein>
<name>A0A8X6KXY4_TRICU</name>
<dbReference type="AlphaFoldDB" id="A0A8X6KXY4"/>
<evidence type="ECO:0000313" key="1">
    <source>
        <dbReference type="EMBL" id="GFQ86418.1"/>
    </source>
</evidence>
<proteinExistence type="predicted"/>
<evidence type="ECO:0000313" key="2">
    <source>
        <dbReference type="Proteomes" id="UP000887116"/>
    </source>
</evidence>
<accession>A0A8X6KXY4</accession>
<organism evidence="1 2">
    <name type="scientific">Trichonephila clavata</name>
    <name type="common">Joro spider</name>
    <name type="synonym">Nephila clavata</name>
    <dbReference type="NCBI Taxonomy" id="2740835"/>
    <lineage>
        <taxon>Eukaryota</taxon>
        <taxon>Metazoa</taxon>
        <taxon>Ecdysozoa</taxon>
        <taxon>Arthropoda</taxon>
        <taxon>Chelicerata</taxon>
        <taxon>Arachnida</taxon>
        <taxon>Araneae</taxon>
        <taxon>Araneomorphae</taxon>
        <taxon>Entelegynae</taxon>
        <taxon>Araneoidea</taxon>
        <taxon>Nephilidae</taxon>
        <taxon>Trichonephila</taxon>
    </lineage>
</organism>
<gene>
    <name evidence="1" type="ORF">TNCT_416481</name>
</gene>
<dbReference type="EMBL" id="BMAO01013114">
    <property type="protein sequence ID" value="GFQ86418.1"/>
    <property type="molecule type" value="Genomic_DNA"/>
</dbReference>
<sequence>MDTSPPILLSTEPRAHSWKQFNNEPNLENLLLSLCQSFYYVCVPPRPDTNTFTVLTRSANTIENEQLSEESKIKCPRYSRQSLPSSAPLLGCETALTDNQKVPGG</sequence>
<dbReference type="Proteomes" id="UP000887116">
    <property type="component" value="Unassembled WGS sequence"/>
</dbReference>